<dbReference type="AlphaFoldDB" id="A0A383BHN3"/>
<evidence type="ECO:0000256" key="2">
    <source>
        <dbReference type="ARBA" id="ARBA00022723"/>
    </source>
</evidence>
<dbReference type="InterPro" id="IPR014756">
    <property type="entry name" value="Ig_E-set"/>
</dbReference>
<dbReference type="GO" id="GO:0006825">
    <property type="term" value="P:copper ion transport"/>
    <property type="evidence" value="ECO:0007669"/>
    <property type="project" value="InterPro"/>
</dbReference>
<dbReference type="GO" id="GO:0042597">
    <property type="term" value="C:periplasmic space"/>
    <property type="evidence" value="ECO:0007669"/>
    <property type="project" value="InterPro"/>
</dbReference>
<protein>
    <recommendedName>
        <fullName evidence="5">CopC domain-containing protein</fullName>
    </recommendedName>
</protein>
<dbReference type="GO" id="GO:0046688">
    <property type="term" value="P:response to copper ion"/>
    <property type="evidence" value="ECO:0007669"/>
    <property type="project" value="InterPro"/>
</dbReference>
<proteinExistence type="predicted"/>
<keyword evidence="3" id="KW-0732">Signal</keyword>
<evidence type="ECO:0000313" key="6">
    <source>
        <dbReference type="EMBL" id="SVE18915.1"/>
    </source>
</evidence>
<dbReference type="InterPro" id="IPR032694">
    <property type="entry name" value="CopC/D"/>
</dbReference>
<accession>A0A383BHN3</accession>
<dbReference type="InterPro" id="IPR014755">
    <property type="entry name" value="Cu-Rt/internalin_Ig-like"/>
</dbReference>
<name>A0A383BHN3_9ZZZZ</name>
<dbReference type="Gene3D" id="2.60.40.1220">
    <property type="match status" value="1"/>
</dbReference>
<evidence type="ECO:0000259" key="5">
    <source>
        <dbReference type="Pfam" id="PF04234"/>
    </source>
</evidence>
<evidence type="ECO:0000256" key="1">
    <source>
        <dbReference type="ARBA" id="ARBA00004196"/>
    </source>
</evidence>
<dbReference type="GO" id="GO:0005507">
    <property type="term" value="F:copper ion binding"/>
    <property type="evidence" value="ECO:0007669"/>
    <property type="project" value="InterPro"/>
</dbReference>
<dbReference type="InterPro" id="IPR007348">
    <property type="entry name" value="CopC_dom"/>
</dbReference>
<dbReference type="GO" id="GO:0005886">
    <property type="term" value="C:plasma membrane"/>
    <property type="evidence" value="ECO:0007669"/>
    <property type="project" value="TreeGrafter"/>
</dbReference>
<gene>
    <name evidence="6" type="ORF">METZ01_LOCUS471769</name>
</gene>
<reference evidence="6" key="1">
    <citation type="submission" date="2018-05" db="EMBL/GenBank/DDBJ databases">
        <authorList>
            <person name="Lanie J.A."/>
            <person name="Ng W.-L."/>
            <person name="Kazmierczak K.M."/>
            <person name="Andrzejewski T.M."/>
            <person name="Davidsen T.M."/>
            <person name="Wayne K.J."/>
            <person name="Tettelin H."/>
            <person name="Glass J.I."/>
            <person name="Rusch D."/>
            <person name="Podicherti R."/>
            <person name="Tsui H.-C.T."/>
            <person name="Winkler M.E."/>
        </authorList>
    </citation>
    <scope>NUCLEOTIDE SEQUENCE</scope>
</reference>
<dbReference type="GO" id="GO:0030313">
    <property type="term" value="C:cell envelope"/>
    <property type="evidence" value="ECO:0007669"/>
    <property type="project" value="UniProtKB-SubCell"/>
</dbReference>
<dbReference type="PANTHER" id="PTHR34820">
    <property type="entry name" value="INNER MEMBRANE PROTEIN YEBZ"/>
    <property type="match status" value="1"/>
</dbReference>
<evidence type="ECO:0000256" key="3">
    <source>
        <dbReference type="ARBA" id="ARBA00022729"/>
    </source>
</evidence>
<keyword evidence="4" id="KW-0186">Copper</keyword>
<feature type="non-terminal residue" evidence="6">
    <location>
        <position position="1"/>
    </location>
</feature>
<feature type="domain" description="CopC" evidence="5">
    <location>
        <begin position="36"/>
        <end position="132"/>
    </location>
</feature>
<evidence type="ECO:0000256" key="4">
    <source>
        <dbReference type="ARBA" id="ARBA00023008"/>
    </source>
</evidence>
<feature type="non-terminal residue" evidence="6">
    <location>
        <position position="133"/>
    </location>
</feature>
<dbReference type="EMBL" id="UINC01200157">
    <property type="protein sequence ID" value="SVE18915.1"/>
    <property type="molecule type" value="Genomic_DNA"/>
</dbReference>
<organism evidence="6">
    <name type="scientific">marine metagenome</name>
    <dbReference type="NCBI Taxonomy" id="408172"/>
    <lineage>
        <taxon>unclassified sequences</taxon>
        <taxon>metagenomes</taxon>
        <taxon>ecological metagenomes</taxon>
    </lineage>
</organism>
<sequence>MNSFSVVSPRKTILVFAAMAIFWALVTSPTQSVRAHANQINSNPAPKSELDTSPVRVIVWFSEPIEESFSVVTVLNSAAERVDLDDSARDPSEPSAISVGLPPLENGTYTVVWKNLSSVDGHKVIGSFVFSVG</sequence>
<keyword evidence="2" id="KW-0479">Metal-binding</keyword>
<dbReference type="Pfam" id="PF04234">
    <property type="entry name" value="CopC"/>
    <property type="match status" value="1"/>
</dbReference>
<dbReference type="PANTHER" id="PTHR34820:SF4">
    <property type="entry name" value="INNER MEMBRANE PROTEIN YEBZ"/>
    <property type="match status" value="1"/>
</dbReference>
<dbReference type="SUPFAM" id="SSF81296">
    <property type="entry name" value="E set domains"/>
    <property type="match status" value="1"/>
</dbReference>
<comment type="subcellular location">
    <subcellularLocation>
        <location evidence="1">Cell envelope</location>
    </subcellularLocation>
</comment>